<dbReference type="RefSeq" id="XP_002291662.1">
    <property type="nucleotide sequence ID" value="XM_002291626.1"/>
</dbReference>
<dbReference type="KEGG" id="tps:THAPSDRAFT_6582"/>
<feature type="region of interest" description="Disordered" evidence="1">
    <location>
        <begin position="1"/>
        <end position="62"/>
    </location>
</feature>
<protein>
    <submittedName>
        <fullName evidence="2">Uncharacterized protein</fullName>
    </submittedName>
</protein>
<dbReference type="GeneID" id="7446559"/>
<gene>
    <name evidence="2" type="ORF">THAPSDRAFT_6582</name>
</gene>
<feature type="compositionally biased region" description="Polar residues" evidence="1">
    <location>
        <begin position="156"/>
        <end position="174"/>
    </location>
</feature>
<dbReference type="EMBL" id="CM000643">
    <property type="protein sequence ID" value="EED91769.1"/>
    <property type="molecule type" value="Genomic_DNA"/>
</dbReference>
<accession>B8C4Q9</accession>
<dbReference type="HOGENOM" id="CLU_539186_0_0_1"/>
<keyword evidence="3" id="KW-1185">Reference proteome</keyword>
<dbReference type="AlphaFoldDB" id="B8C4Q9"/>
<name>B8C4Q9_THAPS</name>
<sequence length="506" mass="53634">MPRVHGIDIIPRRGRGRRRSGPLPVATSAAATNDDGGGADFAENAEAIGANTSTTGDNSTSCDVDDINCVEDQEAELSAAPLAIAASEQRQDDASSSVKPADNDDAESLHHDEDLLDTEEQATAEFENDLDRHHDNGGGECGEMSEFHLRDDTAAATNQSTGDDTSNDSISVARQQHQHGPSEQQQPKEILDNLQFNTNSFSVPTYSHKSPDTSSYTHPLKSGVNGVGVDVGEELGWGGLLAGGGTDFIGIGPSLEIVDHRLVETTTAAAEATTEAMNGADVAVDEVEATTDALREAEAASVGNDDGLSFQPTEAAEDVATTDINTNLSLADDREDEIAASASQETTLIANKSAASAVRAPSTRLNPNAQWLYNRCSQAKLQMGTSLTALELSLRTLNALLETIPNEKRDNSNDYDDDDDDASTINTEDPTYDDDDETQSLLQSALFEITKDGKKRDLQFVFDVCEKTKVLRGVGGLRGCRGGEMLREVALAVDGVDVGVTGEGGF</sequence>
<dbReference type="PaxDb" id="35128-Thaps6582"/>
<feature type="compositionally biased region" description="Acidic residues" evidence="1">
    <location>
        <begin position="413"/>
        <end position="422"/>
    </location>
</feature>
<evidence type="ECO:0000256" key="1">
    <source>
        <dbReference type="SAM" id="MobiDB-lite"/>
    </source>
</evidence>
<reference evidence="2 3" key="1">
    <citation type="journal article" date="2004" name="Science">
        <title>The genome of the diatom Thalassiosira pseudonana: ecology, evolution, and metabolism.</title>
        <authorList>
            <person name="Armbrust E.V."/>
            <person name="Berges J.A."/>
            <person name="Bowler C."/>
            <person name="Green B.R."/>
            <person name="Martinez D."/>
            <person name="Putnam N.H."/>
            <person name="Zhou S."/>
            <person name="Allen A.E."/>
            <person name="Apt K.E."/>
            <person name="Bechner M."/>
            <person name="Brzezinski M.A."/>
            <person name="Chaal B.K."/>
            <person name="Chiovitti A."/>
            <person name="Davis A.K."/>
            <person name="Demarest M.S."/>
            <person name="Detter J.C."/>
            <person name="Glavina T."/>
            <person name="Goodstein D."/>
            <person name="Hadi M.Z."/>
            <person name="Hellsten U."/>
            <person name="Hildebrand M."/>
            <person name="Jenkins B.D."/>
            <person name="Jurka J."/>
            <person name="Kapitonov V.V."/>
            <person name="Kroger N."/>
            <person name="Lau W.W."/>
            <person name="Lane T.W."/>
            <person name="Larimer F.W."/>
            <person name="Lippmeier J.C."/>
            <person name="Lucas S."/>
            <person name="Medina M."/>
            <person name="Montsant A."/>
            <person name="Obornik M."/>
            <person name="Parker M.S."/>
            <person name="Palenik B."/>
            <person name="Pazour G.J."/>
            <person name="Richardson P.M."/>
            <person name="Rynearson T.A."/>
            <person name="Saito M.A."/>
            <person name="Schwartz D.C."/>
            <person name="Thamatrakoln K."/>
            <person name="Valentin K."/>
            <person name="Vardi A."/>
            <person name="Wilkerson F.P."/>
            <person name="Rokhsar D.S."/>
        </authorList>
    </citation>
    <scope>NUCLEOTIDE SEQUENCE [LARGE SCALE GENOMIC DNA]</scope>
    <source>
        <strain evidence="2 3">CCMP1335</strain>
    </source>
</reference>
<feature type="region of interest" description="Disordered" evidence="1">
    <location>
        <begin position="86"/>
        <end position="113"/>
    </location>
</feature>
<evidence type="ECO:0000313" key="3">
    <source>
        <dbReference type="Proteomes" id="UP000001449"/>
    </source>
</evidence>
<organism evidence="2 3">
    <name type="scientific">Thalassiosira pseudonana</name>
    <name type="common">Marine diatom</name>
    <name type="synonym">Cyclotella nana</name>
    <dbReference type="NCBI Taxonomy" id="35128"/>
    <lineage>
        <taxon>Eukaryota</taxon>
        <taxon>Sar</taxon>
        <taxon>Stramenopiles</taxon>
        <taxon>Ochrophyta</taxon>
        <taxon>Bacillariophyta</taxon>
        <taxon>Coscinodiscophyceae</taxon>
        <taxon>Thalassiosirophycidae</taxon>
        <taxon>Thalassiosirales</taxon>
        <taxon>Thalassiosiraceae</taxon>
        <taxon>Thalassiosira</taxon>
    </lineage>
</organism>
<proteinExistence type="predicted"/>
<dbReference type="InParanoid" id="B8C4Q9"/>
<feature type="compositionally biased region" description="Polar residues" evidence="1">
    <location>
        <begin position="50"/>
        <end position="62"/>
    </location>
</feature>
<evidence type="ECO:0000313" key="2">
    <source>
        <dbReference type="EMBL" id="EED91769.1"/>
    </source>
</evidence>
<dbReference type="Proteomes" id="UP000001449">
    <property type="component" value="Chromosome 6"/>
</dbReference>
<reference evidence="2 3" key="2">
    <citation type="journal article" date="2008" name="Nature">
        <title>The Phaeodactylum genome reveals the evolutionary history of diatom genomes.</title>
        <authorList>
            <person name="Bowler C."/>
            <person name="Allen A.E."/>
            <person name="Badger J.H."/>
            <person name="Grimwood J."/>
            <person name="Jabbari K."/>
            <person name="Kuo A."/>
            <person name="Maheswari U."/>
            <person name="Martens C."/>
            <person name="Maumus F."/>
            <person name="Otillar R.P."/>
            <person name="Rayko E."/>
            <person name="Salamov A."/>
            <person name="Vandepoele K."/>
            <person name="Beszteri B."/>
            <person name="Gruber A."/>
            <person name="Heijde M."/>
            <person name="Katinka M."/>
            <person name="Mock T."/>
            <person name="Valentin K."/>
            <person name="Verret F."/>
            <person name="Berges J.A."/>
            <person name="Brownlee C."/>
            <person name="Cadoret J.P."/>
            <person name="Chiovitti A."/>
            <person name="Choi C.J."/>
            <person name="Coesel S."/>
            <person name="De Martino A."/>
            <person name="Detter J.C."/>
            <person name="Durkin C."/>
            <person name="Falciatore A."/>
            <person name="Fournet J."/>
            <person name="Haruta M."/>
            <person name="Huysman M.J."/>
            <person name="Jenkins B.D."/>
            <person name="Jiroutova K."/>
            <person name="Jorgensen R.E."/>
            <person name="Joubert Y."/>
            <person name="Kaplan A."/>
            <person name="Kroger N."/>
            <person name="Kroth P.G."/>
            <person name="La Roche J."/>
            <person name="Lindquist E."/>
            <person name="Lommer M."/>
            <person name="Martin-Jezequel V."/>
            <person name="Lopez P.J."/>
            <person name="Lucas S."/>
            <person name="Mangogna M."/>
            <person name="McGinnis K."/>
            <person name="Medlin L.K."/>
            <person name="Montsant A."/>
            <person name="Oudot-Le Secq M.P."/>
            <person name="Napoli C."/>
            <person name="Obornik M."/>
            <person name="Parker M.S."/>
            <person name="Petit J.L."/>
            <person name="Porcel B.M."/>
            <person name="Poulsen N."/>
            <person name="Robison M."/>
            <person name="Rychlewski L."/>
            <person name="Rynearson T.A."/>
            <person name="Schmutz J."/>
            <person name="Shapiro H."/>
            <person name="Siaut M."/>
            <person name="Stanley M."/>
            <person name="Sussman M.R."/>
            <person name="Taylor A.R."/>
            <person name="Vardi A."/>
            <person name="von Dassow P."/>
            <person name="Vyverman W."/>
            <person name="Willis A."/>
            <person name="Wyrwicz L.S."/>
            <person name="Rokhsar D.S."/>
            <person name="Weissenbach J."/>
            <person name="Armbrust E.V."/>
            <person name="Green B.R."/>
            <person name="Van de Peer Y."/>
            <person name="Grigoriev I.V."/>
        </authorList>
    </citation>
    <scope>NUCLEOTIDE SEQUENCE [LARGE SCALE GENOMIC DNA]</scope>
    <source>
        <strain evidence="2 3">CCMP1335</strain>
    </source>
</reference>
<feature type="region of interest" description="Disordered" evidence="1">
    <location>
        <begin position="407"/>
        <end position="437"/>
    </location>
</feature>
<feature type="region of interest" description="Disordered" evidence="1">
    <location>
        <begin position="156"/>
        <end position="186"/>
    </location>
</feature>